<evidence type="ECO:0000256" key="1">
    <source>
        <dbReference type="SAM" id="Phobius"/>
    </source>
</evidence>
<accession>A0A4Q0SZ41</accession>
<comment type="caution">
    <text evidence="2">The sequence shown here is derived from an EMBL/GenBank/DDBJ whole genome shotgun (WGS) entry which is preliminary data.</text>
</comment>
<organism evidence="2 3">
    <name type="scientific">Granulicella sibirica</name>
    <dbReference type="NCBI Taxonomy" id="2479048"/>
    <lineage>
        <taxon>Bacteria</taxon>
        <taxon>Pseudomonadati</taxon>
        <taxon>Acidobacteriota</taxon>
        <taxon>Terriglobia</taxon>
        <taxon>Terriglobales</taxon>
        <taxon>Acidobacteriaceae</taxon>
        <taxon>Granulicella</taxon>
    </lineage>
</organism>
<reference evidence="3" key="2">
    <citation type="submission" date="2019-02" db="EMBL/GenBank/DDBJ databases">
        <title>Granulicella sibirica sp. nov., a psychrotolerant acidobacterium isolated from an organic soil layer in forested tundra, West Siberia.</title>
        <authorList>
            <person name="Oshkin I.Y."/>
            <person name="Kulichevskaya I.S."/>
            <person name="Rijpstra W.I.C."/>
            <person name="Sinninghe Damste J.S."/>
            <person name="Rakitin A.L."/>
            <person name="Ravin N.V."/>
            <person name="Dedysh S.N."/>
        </authorList>
    </citation>
    <scope>NUCLEOTIDE SEQUENCE [LARGE SCALE GENOMIC DNA]</scope>
    <source>
        <strain evidence="3">AF10</strain>
    </source>
</reference>
<dbReference type="Pfam" id="PF04964">
    <property type="entry name" value="Flp_Fap"/>
    <property type="match status" value="1"/>
</dbReference>
<keyword evidence="1" id="KW-0812">Transmembrane</keyword>
<dbReference type="AlphaFoldDB" id="A0A4Q0SZ41"/>
<dbReference type="EMBL" id="RDSM01000004">
    <property type="protein sequence ID" value="RXH54336.1"/>
    <property type="molecule type" value="Genomic_DNA"/>
</dbReference>
<keyword evidence="1" id="KW-0472">Membrane</keyword>
<dbReference type="InterPro" id="IPR007047">
    <property type="entry name" value="Flp_Fap"/>
</dbReference>
<name>A0A4Q0SZ41_9BACT</name>
<evidence type="ECO:0000313" key="2">
    <source>
        <dbReference type="EMBL" id="RXH54336.1"/>
    </source>
</evidence>
<protein>
    <submittedName>
        <fullName evidence="2">Flp/Fap pilin component</fullName>
    </submittedName>
</protein>
<reference evidence="2 3" key="1">
    <citation type="submission" date="2018-11" db="EMBL/GenBank/DDBJ databases">
        <authorList>
            <person name="Mardanov A.V."/>
            <person name="Ravin N.V."/>
            <person name="Dedysh S.N."/>
        </authorList>
    </citation>
    <scope>NUCLEOTIDE SEQUENCE [LARGE SCALE GENOMIC DNA]</scope>
    <source>
        <strain evidence="2 3">AF10</strain>
    </source>
</reference>
<keyword evidence="1" id="KW-1133">Transmembrane helix</keyword>
<proteinExistence type="predicted"/>
<dbReference type="RefSeq" id="WP_128915236.1">
    <property type="nucleotide sequence ID" value="NZ_RDSM01000004.1"/>
</dbReference>
<keyword evidence="3" id="KW-1185">Reference proteome</keyword>
<dbReference type="Proteomes" id="UP000289437">
    <property type="component" value="Unassembled WGS sequence"/>
</dbReference>
<evidence type="ECO:0000313" key="3">
    <source>
        <dbReference type="Proteomes" id="UP000289437"/>
    </source>
</evidence>
<sequence>MTQIRIVFELLLKDESGQDLIEYALVAGLIALGAVAAMSGLATKIGTAFNTVGSQLTSAM</sequence>
<gene>
    <name evidence="2" type="ORF">GRAN_4632</name>
</gene>
<feature type="transmembrane region" description="Helical" evidence="1">
    <location>
        <begin position="20"/>
        <end position="41"/>
    </location>
</feature>